<dbReference type="Pfam" id="PF01694">
    <property type="entry name" value="Rhomboid"/>
    <property type="match status" value="1"/>
</dbReference>
<evidence type="ECO:0000256" key="2">
    <source>
        <dbReference type="ARBA" id="ARBA00009045"/>
    </source>
</evidence>
<evidence type="ECO:0000256" key="1">
    <source>
        <dbReference type="ARBA" id="ARBA00004141"/>
    </source>
</evidence>
<evidence type="ECO:0000256" key="4">
    <source>
        <dbReference type="ARBA" id="ARBA00022801"/>
    </source>
</evidence>
<keyword evidence="10" id="KW-1185">Reference proteome</keyword>
<keyword evidence="4" id="KW-0378">Hydrolase</keyword>
<dbReference type="GO" id="GO:0004252">
    <property type="term" value="F:serine-type endopeptidase activity"/>
    <property type="evidence" value="ECO:0007669"/>
    <property type="project" value="InterPro"/>
</dbReference>
<feature type="transmembrane region" description="Helical" evidence="7">
    <location>
        <begin position="135"/>
        <end position="155"/>
    </location>
</feature>
<accession>A0A327W324</accession>
<dbReference type="OrthoDB" id="9807874at2"/>
<proteinExistence type="inferred from homology"/>
<reference evidence="9 10" key="1">
    <citation type="submission" date="2018-06" db="EMBL/GenBank/DDBJ databases">
        <title>Genomic Encyclopedia of Archaeal and Bacterial Type Strains, Phase II (KMG-II): from individual species to whole genera.</title>
        <authorList>
            <person name="Goeker M."/>
        </authorList>
    </citation>
    <scope>NUCLEOTIDE SEQUENCE [LARGE SCALE GENOMIC DNA]</scope>
    <source>
        <strain evidence="9 10">DSM 29821</strain>
    </source>
</reference>
<evidence type="ECO:0000256" key="3">
    <source>
        <dbReference type="ARBA" id="ARBA00022692"/>
    </source>
</evidence>
<dbReference type="InterPro" id="IPR035952">
    <property type="entry name" value="Rhomboid-like_sf"/>
</dbReference>
<evidence type="ECO:0000256" key="5">
    <source>
        <dbReference type="ARBA" id="ARBA00022989"/>
    </source>
</evidence>
<feature type="domain" description="Peptidase S54 rhomboid" evidence="8">
    <location>
        <begin position="39"/>
        <end position="187"/>
    </location>
</feature>
<evidence type="ECO:0000259" key="8">
    <source>
        <dbReference type="Pfam" id="PF01694"/>
    </source>
</evidence>
<dbReference type="PANTHER" id="PTHR43731:SF14">
    <property type="entry name" value="PRESENILIN-ASSOCIATED RHOMBOID-LIKE PROTEIN, MITOCHONDRIAL"/>
    <property type="match status" value="1"/>
</dbReference>
<name>A0A327W324_9BACT</name>
<protein>
    <submittedName>
        <fullName evidence="9">Rhomboid family protein</fullName>
    </submittedName>
</protein>
<dbReference type="Proteomes" id="UP000249819">
    <property type="component" value="Unassembled WGS sequence"/>
</dbReference>
<dbReference type="RefSeq" id="WP_111593812.1">
    <property type="nucleotide sequence ID" value="NZ_QLMA01000006.1"/>
</dbReference>
<organism evidence="9 10">
    <name type="scientific">Chitinophaga dinghuensis</name>
    <dbReference type="NCBI Taxonomy" id="1539050"/>
    <lineage>
        <taxon>Bacteria</taxon>
        <taxon>Pseudomonadati</taxon>
        <taxon>Bacteroidota</taxon>
        <taxon>Chitinophagia</taxon>
        <taxon>Chitinophagales</taxon>
        <taxon>Chitinophagaceae</taxon>
        <taxon>Chitinophaga</taxon>
    </lineage>
</organism>
<feature type="transmembrane region" description="Helical" evidence="7">
    <location>
        <begin position="73"/>
        <end position="98"/>
    </location>
</feature>
<dbReference type="SUPFAM" id="SSF144091">
    <property type="entry name" value="Rhomboid-like"/>
    <property type="match status" value="1"/>
</dbReference>
<dbReference type="GO" id="GO:0016020">
    <property type="term" value="C:membrane"/>
    <property type="evidence" value="ECO:0007669"/>
    <property type="project" value="UniProtKB-SubCell"/>
</dbReference>
<dbReference type="InterPro" id="IPR022764">
    <property type="entry name" value="Peptidase_S54_rhomboid_dom"/>
</dbReference>
<keyword evidence="3 7" id="KW-0812">Transmembrane</keyword>
<dbReference type="EMBL" id="QLMA01000006">
    <property type="protein sequence ID" value="RAJ79368.1"/>
    <property type="molecule type" value="Genomic_DNA"/>
</dbReference>
<comment type="caution">
    <text evidence="9">The sequence shown here is derived from an EMBL/GenBank/DDBJ whole genome shotgun (WGS) entry which is preliminary data.</text>
</comment>
<feature type="transmembrane region" description="Helical" evidence="7">
    <location>
        <begin position="6"/>
        <end position="23"/>
    </location>
</feature>
<evidence type="ECO:0000256" key="7">
    <source>
        <dbReference type="SAM" id="Phobius"/>
    </source>
</evidence>
<sequence>MSTTLILIIITCAVSITAFSNHSQWDKMSMQPYMVKRHNQWYRFITAGFLHGDYGHLFFNMLTLYFFGKNTEFLLYALTGTKLGYVLFYLLGIIAGNIPAYFKHQNDSNYVAIGASGAVSAVLFSNILMAPWEKIYLYFAIGIPAVVYAILFLIYSSYMSKKGMDNIGHDAHIWGAIFGFVAPIFLRPELLQMFIQSVVSFGR</sequence>
<feature type="transmembrane region" description="Helical" evidence="7">
    <location>
        <begin position="110"/>
        <end position="129"/>
    </location>
</feature>
<dbReference type="InterPro" id="IPR050925">
    <property type="entry name" value="Rhomboid_protease_S54"/>
</dbReference>
<evidence type="ECO:0000313" key="10">
    <source>
        <dbReference type="Proteomes" id="UP000249819"/>
    </source>
</evidence>
<feature type="transmembrane region" description="Helical" evidence="7">
    <location>
        <begin position="167"/>
        <end position="186"/>
    </location>
</feature>
<gene>
    <name evidence="9" type="ORF">CLV59_106434</name>
</gene>
<dbReference type="AlphaFoldDB" id="A0A327W324"/>
<evidence type="ECO:0000256" key="6">
    <source>
        <dbReference type="ARBA" id="ARBA00023136"/>
    </source>
</evidence>
<comment type="subcellular location">
    <subcellularLocation>
        <location evidence="1">Membrane</location>
        <topology evidence="1">Multi-pass membrane protein</topology>
    </subcellularLocation>
</comment>
<evidence type="ECO:0000313" key="9">
    <source>
        <dbReference type="EMBL" id="RAJ79368.1"/>
    </source>
</evidence>
<keyword evidence="6 7" id="KW-0472">Membrane</keyword>
<keyword evidence="5 7" id="KW-1133">Transmembrane helix</keyword>
<dbReference type="PANTHER" id="PTHR43731">
    <property type="entry name" value="RHOMBOID PROTEASE"/>
    <property type="match status" value="1"/>
</dbReference>
<dbReference type="Gene3D" id="1.20.1540.10">
    <property type="entry name" value="Rhomboid-like"/>
    <property type="match status" value="1"/>
</dbReference>
<feature type="transmembrane region" description="Helical" evidence="7">
    <location>
        <begin position="44"/>
        <end position="67"/>
    </location>
</feature>
<comment type="similarity">
    <text evidence="2">Belongs to the peptidase S54 family.</text>
</comment>